<gene>
    <name evidence="1" type="ORF">NC661_10605</name>
</gene>
<reference evidence="1" key="1">
    <citation type="submission" date="2022-06" db="EMBL/GenBank/DDBJ databases">
        <title>Aquibacillus sp. a new bacterium isolated from soil saline samples.</title>
        <authorList>
            <person name="Galisteo C."/>
            <person name="De La Haba R."/>
            <person name="Sanchez-Porro C."/>
            <person name="Ventosa A."/>
        </authorList>
    </citation>
    <scope>NUCLEOTIDE SEQUENCE</scope>
    <source>
        <strain evidence="1">JCM 12387</strain>
    </source>
</reference>
<dbReference type="AlphaFoldDB" id="A0A9X4AIK0"/>
<keyword evidence="2" id="KW-1185">Reference proteome</keyword>
<protein>
    <submittedName>
        <fullName evidence="1">Uncharacterized protein</fullName>
    </submittedName>
</protein>
<name>A0A9X4AIK0_9BACI</name>
<dbReference type="Proteomes" id="UP001145072">
    <property type="component" value="Unassembled WGS sequence"/>
</dbReference>
<sequence>MVQRDSELVGYQSNLNDIGKCHNCGMVLKTKQEKEMQLCQDCQERHKDVEEI</sequence>
<evidence type="ECO:0000313" key="2">
    <source>
        <dbReference type="Proteomes" id="UP001145072"/>
    </source>
</evidence>
<evidence type="ECO:0000313" key="1">
    <source>
        <dbReference type="EMBL" id="MDC3420819.1"/>
    </source>
</evidence>
<comment type="caution">
    <text evidence="1">The sequence shown here is derived from an EMBL/GenBank/DDBJ whole genome shotgun (WGS) entry which is preliminary data.</text>
</comment>
<organism evidence="1 2">
    <name type="scientific">Aquibacillus koreensis</name>
    <dbReference type="NCBI Taxonomy" id="279446"/>
    <lineage>
        <taxon>Bacteria</taxon>
        <taxon>Bacillati</taxon>
        <taxon>Bacillota</taxon>
        <taxon>Bacilli</taxon>
        <taxon>Bacillales</taxon>
        <taxon>Bacillaceae</taxon>
        <taxon>Aquibacillus</taxon>
    </lineage>
</organism>
<dbReference type="EMBL" id="JAMQJZ010000007">
    <property type="protein sequence ID" value="MDC3420819.1"/>
    <property type="molecule type" value="Genomic_DNA"/>
</dbReference>
<accession>A0A9X4AIK0</accession>
<proteinExistence type="predicted"/>
<dbReference type="RefSeq" id="WP_259872390.1">
    <property type="nucleotide sequence ID" value="NZ_JAMQJZ010000007.1"/>
</dbReference>